<comment type="caution">
    <text evidence="2">The sequence shown here is derived from an EMBL/GenBank/DDBJ whole genome shotgun (WGS) entry which is preliminary data.</text>
</comment>
<evidence type="ECO:0000256" key="1">
    <source>
        <dbReference type="SAM" id="MobiDB-lite"/>
    </source>
</evidence>
<feature type="compositionally biased region" description="Gly residues" evidence="1">
    <location>
        <begin position="21"/>
        <end position="31"/>
    </location>
</feature>
<sequence length="256" mass="26926">MLTRKGTLGRRSRASIRRGRGTWGGPGGGTSGASAISRASGGSVKGARPGAGGYGSTGDRESAAGTRTGGAKRRSLIQQQQTAGEGCQGQSPGESYRLRAGVTSPALSVSSLSSSRDDVERGREAVEDGISNNYHHPVKGVSFADTVALAGEEKLKNRRFSGYSPSSSNKSNFSRNCSSLYNKRGRNSSCEIDKRVSGSCSALMFGLADQYSEFTATGRLSTSASGAFSALDNMRQCQSKVGNSNQFVREFRYILC</sequence>
<keyword evidence="3" id="KW-1185">Reference proteome</keyword>
<accession>A0AAV4INR6</accession>
<organism evidence="2 3">
    <name type="scientific">Elysia marginata</name>
    <dbReference type="NCBI Taxonomy" id="1093978"/>
    <lineage>
        <taxon>Eukaryota</taxon>
        <taxon>Metazoa</taxon>
        <taxon>Spiralia</taxon>
        <taxon>Lophotrochozoa</taxon>
        <taxon>Mollusca</taxon>
        <taxon>Gastropoda</taxon>
        <taxon>Heterobranchia</taxon>
        <taxon>Euthyneura</taxon>
        <taxon>Panpulmonata</taxon>
        <taxon>Sacoglossa</taxon>
        <taxon>Placobranchoidea</taxon>
        <taxon>Plakobranchidae</taxon>
        <taxon>Elysia</taxon>
    </lineage>
</organism>
<feature type="compositionally biased region" description="Basic residues" evidence="1">
    <location>
        <begin position="7"/>
        <end position="20"/>
    </location>
</feature>
<evidence type="ECO:0000313" key="3">
    <source>
        <dbReference type="Proteomes" id="UP000762676"/>
    </source>
</evidence>
<feature type="compositionally biased region" description="Low complexity" evidence="1">
    <location>
        <begin position="32"/>
        <end position="42"/>
    </location>
</feature>
<protein>
    <submittedName>
        <fullName evidence="2">Uncharacterized protein</fullName>
    </submittedName>
</protein>
<proteinExistence type="predicted"/>
<gene>
    <name evidence="2" type="ORF">ElyMa_001356400</name>
</gene>
<name>A0AAV4INR6_9GAST</name>
<reference evidence="2 3" key="1">
    <citation type="journal article" date="2021" name="Elife">
        <title>Chloroplast acquisition without the gene transfer in kleptoplastic sea slugs, Plakobranchus ocellatus.</title>
        <authorList>
            <person name="Maeda T."/>
            <person name="Takahashi S."/>
            <person name="Yoshida T."/>
            <person name="Shimamura S."/>
            <person name="Takaki Y."/>
            <person name="Nagai Y."/>
            <person name="Toyoda A."/>
            <person name="Suzuki Y."/>
            <person name="Arimoto A."/>
            <person name="Ishii H."/>
            <person name="Satoh N."/>
            <person name="Nishiyama T."/>
            <person name="Hasebe M."/>
            <person name="Maruyama T."/>
            <person name="Minagawa J."/>
            <person name="Obokata J."/>
            <person name="Shigenobu S."/>
        </authorList>
    </citation>
    <scope>NUCLEOTIDE SEQUENCE [LARGE SCALE GENOMIC DNA]</scope>
</reference>
<dbReference type="AlphaFoldDB" id="A0AAV4INR6"/>
<evidence type="ECO:0000313" key="2">
    <source>
        <dbReference type="EMBL" id="GFS11806.1"/>
    </source>
</evidence>
<feature type="compositionally biased region" description="Polar residues" evidence="1">
    <location>
        <begin position="76"/>
        <end position="93"/>
    </location>
</feature>
<dbReference type="Proteomes" id="UP000762676">
    <property type="component" value="Unassembled WGS sequence"/>
</dbReference>
<dbReference type="EMBL" id="BMAT01002688">
    <property type="protein sequence ID" value="GFS11806.1"/>
    <property type="molecule type" value="Genomic_DNA"/>
</dbReference>
<feature type="region of interest" description="Disordered" evidence="1">
    <location>
        <begin position="1"/>
        <end position="96"/>
    </location>
</feature>